<dbReference type="AlphaFoldDB" id="A0A1G8EJ87"/>
<evidence type="ECO:0000313" key="3">
    <source>
        <dbReference type="Proteomes" id="UP000243588"/>
    </source>
</evidence>
<reference evidence="3" key="1">
    <citation type="submission" date="2016-10" db="EMBL/GenBank/DDBJ databases">
        <authorList>
            <person name="Varghese N."/>
            <person name="Submissions S."/>
        </authorList>
    </citation>
    <scope>NUCLEOTIDE SEQUENCE [LARGE SCALE GENOMIC DNA]</scope>
    <source>
        <strain evidence="3">DSM 23313</strain>
    </source>
</reference>
<dbReference type="EMBL" id="FNDQ01000011">
    <property type="protein sequence ID" value="SDH69799.1"/>
    <property type="molecule type" value="Genomic_DNA"/>
</dbReference>
<keyword evidence="1" id="KW-1133">Transmembrane helix</keyword>
<dbReference type="Proteomes" id="UP000243588">
    <property type="component" value="Unassembled WGS sequence"/>
</dbReference>
<dbReference type="Pfam" id="PF25589">
    <property type="entry name" value="DUF7935"/>
    <property type="match status" value="1"/>
</dbReference>
<evidence type="ECO:0000313" key="2">
    <source>
        <dbReference type="EMBL" id="SDH69799.1"/>
    </source>
</evidence>
<accession>A0A1G8EJ87</accession>
<evidence type="ECO:0000256" key="1">
    <source>
        <dbReference type="SAM" id="Phobius"/>
    </source>
</evidence>
<dbReference type="InterPro" id="IPR057695">
    <property type="entry name" value="DUF7935"/>
</dbReference>
<sequence length="187" mass="21670">MYQIKKAMKTDFILEIIGYTLPALTTAALSYVYFSKILERQSKKDFYLLEQLKKKEENKATIDTTALKLQACERLVILIERIDLKKLVLRIEPVSEDKNTYQFALIQHIEQEFDYNISQQIYVTNELWQIVLQTKNTIISSVHQTAQHPSVANATALREVLLTENIQLQRKIEIALSAIRLEADSLL</sequence>
<organism evidence="2 3">
    <name type="scientific">Myroides phaeus</name>
    <dbReference type="NCBI Taxonomy" id="702745"/>
    <lineage>
        <taxon>Bacteria</taxon>
        <taxon>Pseudomonadati</taxon>
        <taxon>Bacteroidota</taxon>
        <taxon>Flavobacteriia</taxon>
        <taxon>Flavobacteriales</taxon>
        <taxon>Flavobacteriaceae</taxon>
        <taxon>Myroides</taxon>
    </lineage>
</organism>
<dbReference type="STRING" id="702745.SAMN05421818_11126"/>
<protein>
    <submittedName>
        <fullName evidence="2">Uncharacterized protein</fullName>
    </submittedName>
</protein>
<keyword evidence="1" id="KW-0812">Transmembrane</keyword>
<proteinExistence type="predicted"/>
<feature type="transmembrane region" description="Helical" evidence="1">
    <location>
        <begin position="12"/>
        <end position="34"/>
    </location>
</feature>
<gene>
    <name evidence="2" type="ORF">SAMN05421818_11126</name>
</gene>
<name>A0A1G8EJ87_9FLAO</name>
<keyword evidence="3" id="KW-1185">Reference proteome</keyword>
<keyword evidence="1" id="KW-0472">Membrane</keyword>